<accession>A0AAU8G7T2</accession>
<gene>
    <name evidence="3" type="ORF">ABV300_07165</name>
</gene>
<dbReference type="SUPFAM" id="SSF51735">
    <property type="entry name" value="NAD(P)-binding Rossmann-fold domains"/>
    <property type="match status" value="1"/>
</dbReference>
<dbReference type="PRINTS" id="PR00080">
    <property type="entry name" value="SDRFAMILY"/>
</dbReference>
<dbReference type="PRINTS" id="PR00081">
    <property type="entry name" value="GDHRDH"/>
</dbReference>
<dbReference type="RefSeq" id="WP_353714192.1">
    <property type="nucleotide sequence ID" value="NZ_CP159307.1"/>
</dbReference>
<dbReference type="GO" id="GO:0006633">
    <property type="term" value="P:fatty acid biosynthetic process"/>
    <property type="evidence" value="ECO:0007669"/>
    <property type="project" value="TreeGrafter"/>
</dbReference>
<evidence type="ECO:0000256" key="2">
    <source>
        <dbReference type="ARBA" id="ARBA00023002"/>
    </source>
</evidence>
<keyword evidence="2" id="KW-0560">Oxidoreductase</keyword>
<organism evidence="3">
    <name type="scientific">Dehalogenimonas sp. 4OHTPN</name>
    <dbReference type="NCBI Taxonomy" id="3166643"/>
    <lineage>
        <taxon>Bacteria</taxon>
        <taxon>Bacillati</taxon>
        <taxon>Chloroflexota</taxon>
        <taxon>Dehalococcoidia</taxon>
        <taxon>Dehalococcoidales</taxon>
        <taxon>Dehalococcoidaceae</taxon>
        <taxon>Dehalogenimonas</taxon>
    </lineage>
</organism>
<evidence type="ECO:0000256" key="1">
    <source>
        <dbReference type="ARBA" id="ARBA00006484"/>
    </source>
</evidence>
<protein>
    <submittedName>
        <fullName evidence="3">SDR family oxidoreductase</fullName>
    </submittedName>
</protein>
<dbReference type="PANTHER" id="PTHR42760:SF133">
    <property type="entry name" value="3-OXOACYL-[ACYL-CARRIER-PROTEIN] REDUCTASE"/>
    <property type="match status" value="1"/>
</dbReference>
<comment type="similarity">
    <text evidence="1">Belongs to the short-chain dehydrogenases/reductases (SDR) family.</text>
</comment>
<name>A0AAU8G7T2_9CHLR</name>
<dbReference type="InterPro" id="IPR002347">
    <property type="entry name" value="SDR_fam"/>
</dbReference>
<dbReference type="InterPro" id="IPR036291">
    <property type="entry name" value="NAD(P)-bd_dom_sf"/>
</dbReference>
<dbReference type="EMBL" id="CP159307">
    <property type="protein sequence ID" value="XCH32928.1"/>
    <property type="molecule type" value="Genomic_DNA"/>
</dbReference>
<sequence>MTKTIGELFDLSGKVAIVTGGAMGIGKGIALRLAEAGASVVIADLNLDAAMQTVAEMRAKGYKVKEAQADTSQVSDAEKTVQLSLAAFGDLHILVNNAGIYPFASTLEMSERIWDKTLNVNLKGVMFFTQAAAKAMVEKGHGGKIINIASVDGFHPTGNLISYDASKGGVVMMTKAIAKDLAPKHINVNAIAPGAIATPGAASGLTGISKEQIEALTKAFIATIPLGRQGEPDDIGRVALFLASEAADYITGTTIVADGGYLVG</sequence>
<reference evidence="3" key="1">
    <citation type="submission" date="2024-06" db="EMBL/GenBank/DDBJ databases">
        <title>A Novel Isolate, Dehalogenimonas sp. Strain 4OHTPN, Dechlorinates Aromatic 4 Hydroxy chlorothalonil by a Novel Reductive Dehalogenase.</title>
        <authorList>
            <person name="Liu G."/>
        </authorList>
    </citation>
    <scope>NUCLEOTIDE SEQUENCE</scope>
    <source>
        <strain evidence="3">4OHTPN</strain>
    </source>
</reference>
<proteinExistence type="inferred from homology"/>
<dbReference type="AlphaFoldDB" id="A0AAU8G7T2"/>
<dbReference type="Pfam" id="PF13561">
    <property type="entry name" value="adh_short_C2"/>
    <property type="match status" value="1"/>
</dbReference>
<dbReference type="GO" id="GO:0016616">
    <property type="term" value="F:oxidoreductase activity, acting on the CH-OH group of donors, NAD or NADP as acceptor"/>
    <property type="evidence" value="ECO:0007669"/>
    <property type="project" value="TreeGrafter"/>
</dbReference>
<dbReference type="Gene3D" id="3.40.50.720">
    <property type="entry name" value="NAD(P)-binding Rossmann-like Domain"/>
    <property type="match status" value="1"/>
</dbReference>
<evidence type="ECO:0000313" key="3">
    <source>
        <dbReference type="EMBL" id="XCH32928.1"/>
    </source>
</evidence>
<dbReference type="PANTHER" id="PTHR42760">
    <property type="entry name" value="SHORT-CHAIN DEHYDROGENASES/REDUCTASES FAMILY MEMBER"/>
    <property type="match status" value="1"/>
</dbReference>
<dbReference type="NCBIfam" id="NF005559">
    <property type="entry name" value="PRK07231.1"/>
    <property type="match status" value="1"/>
</dbReference>
<dbReference type="FunFam" id="3.40.50.720:FF:000084">
    <property type="entry name" value="Short-chain dehydrogenase reductase"/>
    <property type="match status" value="1"/>
</dbReference>
<dbReference type="GO" id="GO:0048038">
    <property type="term" value="F:quinone binding"/>
    <property type="evidence" value="ECO:0007669"/>
    <property type="project" value="TreeGrafter"/>
</dbReference>